<sequence length="66" mass="7085">MLCRHRTAGATRARTVCRCRAAARSAAPQRPFLSGLSKAAARRIGAGWVTMEVYDPTALVQKEAVA</sequence>
<dbReference type="Proteomes" id="UP000653308">
    <property type="component" value="Unassembled WGS sequence"/>
</dbReference>
<keyword evidence="2" id="KW-1185">Reference proteome</keyword>
<proteinExistence type="predicted"/>
<name>A0ABQ3AB90_9ACTN</name>
<protein>
    <submittedName>
        <fullName evidence="1">Uncharacterized protein</fullName>
    </submittedName>
</protein>
<organism evidence="1 2">
    <name type="scientific">Streptomyces djakartensis</name>
    <dbReference type="NCBI Taxonomy" id="68193"/>
    <lineage>
        <taxon>Bacteria</taxon>
        <taxon>Bacillati</taxon>
        <taxon>Actinomycetota</taxon>
        <taxon>Actinomycetes</taxon>
        <taxon>Kitasatosporales</taxon>
        <taxon>Streptomycetaceae</taxon>
        <taxon>Streptomyces</taxon>
    </lineage>
</organism>
<evidence type="ECO:0000313" key="1">
    <source>
        <dbReference type="EMBL" id="GGY40995.1"/>
    </source>
</evidence>
<accession>A0ABQ3AB90</accession>
<gene>
    <name evidence="1" type="ORF">GCM10010384_54960</name>
</gene>
<reference evidence="2" key="1">
    <citation type="journal article" date="2019" name="Int. J. Syst. Evol. Microbiol.">
        <title>The Global Catalogue of Microorganisms (GCM) 10K type strain sequencing project: providing services to taxonomists for standard genome sequencing and annotation.</title>
        <authorList>
            <consortium name="The Broad Institute Genomics Platform"/>
            <consortium name="The Broad Institute Genome Sequencing Center for Infectious Disease"/>
            <person name="Wu L."/>
            <person name="Ma J."/>
        </authorList>
    </citation>
    <scope>NUCLEOTIDE SEQUENCE [LARGE SCALE GENOMIC DNA]</scope>
    <source>
        <strain evidence="2">JCM 4957</strain>
    </source>
</reference>
<dbReference type="EMBL" id="BMWE01000019">
    <property type="protein sequence ID" value="GGY40995.1"/>
    <property type="molecule type" value="Genomic_DNA"/>
</dbReference>
<comment type="caution">
    <text evidence="1">The sequence shown here is derived from an EMBL/GenBank/DDBJ whole genome shotgun (WGS) entry which is preliminary data.</text>
</comment>
<evidence type="ECO:0000313" key="2">
    <source>
        <dbReference type="Proteomes" id="UP000653308"/>
    </source>
</evidence>